<proteinExistence type="predicted"/>
<sequence>MRFVSDLRKKMSLPLGSLQLLSNPNTNLHNMKIFHINHIFVADNKIVPSHPASYYVAAAGGGGEGQSGISNVSSYSLIPIFDLSDHPVVSGFLCINFLSNFATLDVKIGIVTSRRLDRHFEEEVSILCAALECVLE</sequence>
<organism evidence="1">
    <name type="scientific">Cucumis melo</name>
    <name type="common">Muskmelon</name>
    <dbReference type="NCBI Taxonomy" id="3656"/>
    <lineage>
        <taxon>Eukaryota</taxon>
        <taxon>Viridiplantae</taxon>
        <taxon>Streptophyta</taxon>
        <taxon>Embryophyta</taxon>
        <taxon>Tracheophyta</taxon>
        <taxon>Spermatophyta</taxon>
        <taxon>Magnoliopsida</taxon>
        <taxon>eudicotyledons</taxon>
        <taxon>Gunneridae</taxon>
        <taxon>Pentapetalae</taxon>
        <taxon>rosids</taxon>
        <taxon>fabids</taxon>
        <taxon>Cucurbitales</taxon>
        <taxon>Cucurbitaceae</taxon>
        <taxon>Benincaseae</taxon>
        <taxon>Cucumis</taxon>
    </lineage>
</organism>
<dbReference type="AlphaFoldDB" id="A0A9I9EL54"/>
<dbReference type="Gramene" id="MELO3C034926.2.1">
    <property type="protein sequence ID" value="MELO3C034926.2.1"/>
    <property type="gene ID" value="MELO3C034926.2"/>
</dbReference>
<protein>
    <submittedName>
        <fullName evidence="1">Uncharacterized protein</fullName>
    </submittedName>
</protein>
<evidence type="ECO:0000313" key="1">
    <source>
        <dbReference type="EnsemblPlants" id="MELO3C034926.2.1"/>
    </source>
</evidence>
<accession>A0A9I9EL54</accession>
<name>A0A9I9EL54_CUCME</name>
<dbReference type="EnsemblPlants" id="MELO3C034926.2.1">
    <property type="protein sequence ID" value="MELO3C034926.2.1"/>
    <property type="gene ID" value="MELO3C034926.2"/>
</dbReference>
<reference evidence="1" key="1">
    <citation type="submission" date="2023-03" db="UniProtKB">
        <authorList>
            <consortium name="EnsemblPlants"/>
        </authorList>
    </citation>
    <scope>IDENTIFICATION</scope>
</reference>